<feature type="compositionally biased region" description="Low complexity" evidence="1">
    <location>
        <begin position="462"/>
        <end position="477"/>
    </location>
</feature>
<reference evidence="2 3" key="1">
    <citation type="submission" date="2020-08" db="EMBL/GenBank/DDBJ databases">
        <title>Sequencing the genomes of 1000 actinobacteria strains.</title>
        <authorList>
            <person name="Klenk H.-P."/>
        </authorList>
    </citation>
    <scope>NUCLEOTIDE SEQUENCE [LARGE SCALE GENOMIC DNA]</scope>
    <source>
        <strain evidence="2 3">DSM 43851</strain>
    </source>
</reference>
<gene>
    <name evidence="2" type="ORF">BJ998_002136</name>
</gene>
<dbReference type="InterPro" id="IPR027417">
    <property type="entry name" value="P-loop_NTPase"/>
</dbReference>
<accession>A0A7W9KE55</accession>
<sequence>MVRGFIGRTDQLRTIRAALTAPVPASLVITGEHGAGRSSLLAAALSGIDLSDTLLLRVTPAASPQPLSALRAVLPADVRTAAEAVHAIADLAAGKRLIITVDDAHLVDHTSMFVLSELNHDSRTTLVVTEPHGASGSPAAVDFVRYRHDTTTVRLGALTTHEVAALVGEMLDGEIRVGTATAAALHAATRGNAGLLSRLVSQGLLDALQQHPEGWQLAEFPTPRECPADEELAARLLQALEDAWRAVALGRVDMLCRLATWVGLGQEVLCRWAIVLLLRGRPDDSWRLLQSAEGAVDCRRRFVEAIVLAFGHGHGADAVAALQAAIADKPDERSIAHLAWFQSLTGDRAAAAATLAALADRVDPEVRLFAHTARACNAVAIGHYVESVPELRRALICADLLAEEFPWLPGYLTGCLIDSLLLGGRIGEATTLAREFHAAARNSGWAVAVALGTLAGRHGGQSPAAPRVAAVSPRRDG</sequence>
<name>A0A7W9KE55_9PSEU</name>
<dbReference type="Proteomes" id="UP000585638">
    <property type="component" value="Unassembled WGS sequence"/>
</dbReference>
<evidence type="ECO:0000313" key="3">
    <source>
        <dbReference type="Proteomes" id="UP000585638"/>
    </source>
</evidence>
<organism evidence="2 3">
    <name type="scientific">Kutzneria kofuensis</name>
    <dbReference type="NCBI Taxonomy" id="103725"/>
    <lineage>
        <taxon>Bacteria</taxon>
        <taxon>Bacillati</taxon>
        <taxon>Actinomycetota</taxon>
        <taxon>Actinomycetes</taxon>
        <taxon>Pseudonocardiales</taxon>
        <taxon>Pseudonocardiaceae</taxon>
        <taxon>Kutzneria</taxon>
    </lineage>
</organism>
<dbReference type="EMBL" id="JACHIR010000001">
    <property type="protein sequence ID" value="MBB5890940.1"/>
    <property type="molecule type" value="Genomic_DNA"/>
</dbReference>
<dbReference type="SUPFAM" id="SSF52540">
    <property type="entry name" value="P-loop containing nucleoside triphosphate hydrolases"/>
    <property type="match status" value="1"/>
</dbReference>
<keyword evidence="3" id="KW-1185">Reference proteome</keyword>
<dbReference type="AlphaFoldDB" id="A0A7W9KE55"/>
<feature type="region of interest" description="Disordered" evidence="1">
    <location>
        <begin position="458"/>
        <end position="477"/>
    </location>
</feature>
<evidence type="ECO:0000256" key="1">
    <source>
        <dbReference type="SAM" id="MobiDB-lite"/>
    </source>
</evidence>
<comment type="caution">
    <text evidence="2">The sequence shown here is derived from an EMBL/GenBank/DDBJ whole genome shotgun (WGS) entry which is preliminary data.</text>
</comment>
<evidence type="ECO:0008006" key="4">
    <source>
        <dbReference type="Google" id="ProtNLM"/>
    </source>
</evidence>
<evidence type="ECO:0000313" key="2">
    <source>
        <dbReference type="EMBL" id="MBB5890940.1"/>
    </source>
</evidence>
<dbReference type="RefSeq" id="WP_184860724.1">
    <property type="nucleotide sequence ID" value="NZ_BAAAWY010000038.1"/>
</dbReference>
<protein>
    <recommendedName>
        <fullName evidence="4">AAA ATPase-like protein</fullName>
    </recommendedName>
</protein>
<proteinExistence type="predicted"/>